<proteinExistence type="predicted"/>
<keyword evidence="1" id="KW-0732">Signal</keyword>
<evidence type="ECO:0000313" key="3">
    <source>
        <dbReference type="Proteomes" id="UP001153321"/>
    </source>
</evidence>
<accession>A0A9P0N0P5</accession>
<sequence length="165" mass="18939">MKYIGVIVVVFLKILCSESRMLPINYVTINPNIYEPTSVRMRPQSAESEENPHEKVIGLREPYEEQDTEEYFDYDRQPSPTETTSKPCAVVVLSNMQNPNMQSLLRKYRYDANGVLIPSSVKYFIKLPQGLRASPILVPLNDKAFSPLGGFVRYYKEVPPIPHAW</sequence>
<protein>
    <submittedName>
        <fullName evidence="2">Uncharacterized protein</fullName>
    </submittedName>
</protein>
<reference evidence="2" key="1">
    <citation type="submission" date="2022-02" db="EMBL/GenBank/DDBJ databases">
        <authorList>
            <person name="King R."/>
        </authorList>
    </citation>
    <scope>NUCLEOTIDE SEQUENCE</scope>
</reference>
<evidence type="ECO:0000313" key="2">
    <source>
        <dbReference type="EMBL" id="CAH1637324.1"/>
    </source>
</evidence>
<keyword evidence="3" id="KW-1185">Reference proteome</keyword>
<evidence type="ECO:0000256" key="1">
    <source>
        <dbReference type="SAM" id="SignalP"/>
    </source>
</evidence>
<dbReference type="EMBL" id="LR824546">
    <property type="protein sequence ID" value="CAH1637324.1"/>
    <property type="molecule type" value="Genomic_DNA"/>
</dbReference>
<dbReference type="Proteomes" id="UP001153321">
    <property type="component" value="Chromosome 15"/>
</dbReference>
<gene>
    <name evidence="2" type="ORF">SPLIT_LOCUS2685</name>
</gene>
<organism evidence="2 3">
    <name type="scientific">Spodoptera littoralis</name>
    <name type="common">Egyptian cotton leafworm</name>
    <dbReference type="NCBI Taxonomy" id="7109"/>
    <lineage>
        <taxon>Eukaryota</taxon>
        <taxon>Metazoa</taxon>
        <taxon>Ecdysozoa</taxon>
        <taxon>Arthropoda</taxon>
        <taxon>Hexapoda</taxon>
        <taxon>Insecta</taxon>
        <taxon>Pterygota</taxon>
        <taxon>Neoptera</taxon>
        <taxon>Endopterygota</taxon>
        <taxon>Lepidoptera</taxon>
        <taxon>Glossata</taxon>
        <taxon>Ditrysia</taxon>
        <taxon>Noctuoidea</taxon>
        <taxon>Noctuidae</taxon>
        <taxon>Amphipyrinae</taxon>
        <taxon>Spodoptera</taxon>
    </lineage>
</organism>
<feature type="chain" id="PRO_5040168169" evidence="1">
    <location>
        <begin position="20"/>
        <end position="165"/>
    </location>
</feature>
<name>A0A9P0N0P5_SPOLI</name>
<feature type="signal peptide" evidence="1">
    <location>
        <begin position="1"/>
        <end position="19"/>
    </location>
</feature>
<dbReference type="AlphaFoldDB" id="A0A9P0N0P5"/>